<gene>
    <name evidence="2" type="ORF">HXX76_010143</name>
</gene>
<dbReference type="EMBL" id="JAEHOC010000027">
    <property type="protein sequence ID" value="KAG2430625.1"/>
    <property type="molecule type" value="Genomic_DNA"/>
</dbReference>
<keyword evidence="3" id="KW-1185">Reference proteome</keyword>
<reference evidence="2" key="1">
    <citation type="journal article" date="2020" name="bioRxiv">
        <title>Comparative genomics of Chlamydomonas.</title>
        <authorList>
            <person name="Craig R.J."/>
            <person name="Hasan A.R."/>
            <person name="Ness R.W."/>
            <person name="Keightley P.D."/>
        </authorList>
    </citation>
    <scope>NUCLEOTIDE SEQUENCE</scope>
    <source>
        <strain evidence="2">SAG 7.73</strain>
    </source>
</reference>
<feature type="compositionally biased region" description="Gly residues" evidence="1">
    <location>
        <begin position="186"/>
        <end position="195"/>
    </location>
</feature>
<dbReference type="AlphaFoldDB" id="A0A835T2D8"/>
<evidence type="ECO:0000313" key="3">
    <source>
        <dbReference type="Proteomes" id="UP000650467"/>
    </source>
</evidence>
<feature type="compositionally biased region" description="Low complexity" evidence="1">
    <location>
        <begin position="374"/>
        <end position="388"/>
    </location>
</feature>
<protein>
    <submittedName>
        <fullName evidence="2">Uncharacterized protein</fullName>
    </submittedName>
</protein>
<dbReference type="Proteomes" id="UP000650467">
    <property type="component" value="Unassembled WGS sequence"/>
</dbReference>
<sequence length="446" mass="45861">MVETLTLAHLPARLEGCKRVRFEADADLDAVFGSGTAAAVLGAVAHLSGGRLLRTRLLRRLLLAVMRELDDGISLPLQASGKGAAAVKAVLDTLCPEDRRQAGKELQERHLRPGAAADAEARLVGFKAQLLQAARTQSPDIPSVRLAVSRAQQLLQAAGVLGDKAPARWNAAFGLLQRLSSTSSSGEGGGGGRGGGHSRRGTAAGRSQSSQALLVLFLLTTGRLRAELEVDLMRLRPRNVGTLLFGRPELLVGEIKSDLSELGPARRQLEIALAVLELACRFSPYYGGGGVLRGLLAPYSRWRPPSLDAQAVVCGVLDGKALAARQGLLGDLQVPLVADLDLDPDLDPDLGPVPAVAAAARGAAGQAAAAAAADGGGPELAAGGPPAESGGGEANAQGEVETQSVDEAAAAAAVAPAAAVVMHVPLEVFWFDGSGILTRVVVVEDE</sequence>
<feature type="region of interest" description="Disordered" evidence="1">
    <location>
        <begin position="182"/>
        <end position="206"/>
    </location>
</feature>
<organism evidence="2 3">
    <name type="scientific">Chlamydomonas incerta</name>
    <dbReference type="NCBI Taxonomy" id="51695"/>
    <lineage>
        <taxon>Eukaryota</taxon>
        <taxon>Viridiplantae</taxon>
        <taxon>Chlorophyta</taxon>
        <taxon>core chlorophytes</taxon>
        <taxon>Chlorophyceae</taxon>
        <taxon>CS clade</taxon>
        <taxon>Chlamydomonadales</taxon>
        <taxon>Chlamydomonadaceae</taxon>
        <taxon>Chlamydomonas</taxon>
    </lineage>
</organism>
<evidence type="ECO:0000256" key="1">
    <source>
        <dbReference type="SAM" id="MobiDB-lite"/>
    </source>
</evidence>
<dbReference type="OrthoDB" id="556022at2759"/>
<proteinExistence type="predicted"/>
<comment type="caution">
    <text evidence="2">The sequence shown here is derived from an EMBL/GenBank/DDBJ whole genome shotgun (WGS) entry which is preliminary data.</text>
</comment>
<accession>A0A835T2D8</accession>
<feature type="region of interest" description="Disordered" evidence="1">
    <location>
        <begin position="374"/>
        <end position="400"/>
    </location>
</feature>
<evidence type="ECO:0000313" key="2">
    <source>
        <dbReference type="EMBL" id="KAG2430625.1"/>
    </source>
</evidence>
<name>A0A835T2D8_CHLIN</name>